<gene>
    <name evidence="1" type="ORF">TSUD_376250</name>
</gene>
<organism evidence="1 2">
    <name type="scientific">Trifolium subterraneum</name>
    <name type="common">Subterranean clover</name>
    <dbReference type="NCBI Taxonomy" id="3900"/>
    <lineage>
        <taxon>Eukaryota</taxon>
        <taxon>Viridiplantae</taxon>
        <taxon>Streptophyta</taxon>
        <taxon>Embryophyta</taxon>
        <taxon>Tracheophyta</taxon>
        <taxon>Spermatophyta</taxon>
        <taxon>Magnoliopsida</taxon>
        <taxon>eudicotyledons</taxon>
        <taxon>Gunneridae</taxon>
        <taxon>Pentapetalae</taxon>
        <taxon>rosids</taxon>
        <taxon>fabids</taxon>
        <taxon>Fabales</taxon>
        <taxon>Fabaceae</taxon>
        <taxon>Papilionoideae</taxon>
        <taxon>50 kb inversion clade</taxon>
        <taxon>NPAAA clade</taxon>
        <taxon>Hologalegina</taxon>
        <taxon>IRL clade</taxon>
        <taxon>Trifolieae</taxon>
        <taxon>Trifolium</taxon>
    </lineage>
</organism>
<evidence type="ECO:0000313" key="1">
    <source>
        <dbReference type="EMBL" id="GAU25906.1"/>
    </source>
</evidence>
<name>A0A2Z6M274_TRISU</name>
<accession>A0A2Z6M274</accession>
<evidence type="ECO:0000313" key="2">
    <source>
        <dbReference type="Proteomes" id="UP000242715"/>
    </source>
</evidence>
<keyword evidence="2" id="KW-1185">Reference proteome</keyword>
<dbReference type="AlphaFoldDB" id="A0A2Z6M274"/>
<sequence>MEALPGFPHLRSWGRGSSCIDYHEVFYSSWDIHRFFLDSFFHESGKHSVSIGPAERFRDGCSFRSLRISSLHRKFPLPLPYSSLVVSTTCPGLSPGIAPTSDRWGRTLSNRAKQINVHFLFSAVLLYEVNKLSGSAVSTSDSRTKKQSGRA</sequence>
<dbReference type="OrthoDB" id="1111004at2759"/>
<dbReference type="EMBL" id="DF973324">
    <property type="protein sequence ID" value="GAU25906.1"/>
    <property type="molecule type" value="Genomic_DNA"/>
</dbReference>
<reference evidence="2" key="1">
    <citation type="journal article" date="2017" name="Front. Plant Sci.">
        <title>Climate Clever Clovers: New Paradigm to Reduce the Environmental Footprint of Ruminants by Breeding Low Methanogenic Forages Utilizing Haplotype Variation.</title>
        <authorList>
            <person name="Kaur P."/>
            <person name="Appels R."/>
            <person name="Bayer P.E."/>
            <person name="Keeble-Gagnere G."/>
            <person name="Wang J."/>
            <person name="Hirakawa H."/>
            <person name="Shirasawa K."/>
            <person name="Vercoe P."/>
            <person name="Stefanova K."/>
            <person name="Durmic Z."/>
            <person name="Nichols P."/>
            <person name="Revell C."/>
            <person name="Isobe S.N."/>
            <person name="Edwards D."/>
            <person name="Erskine W."/>
        </authorList>
    </citation>
    <scope>NUCLEOTIDE SEQUENCE [LARGE SCALE GENOMIC DNA]</scope>
    <source>
        <strain evidence="2">cv. Daliak</strain>
    </source>
</reference>
<protein>
    <submittedName>
        <fullName evidence="1">Uncharacterized protein</fullName>
    </submittedName>
</protein>
<proteinExistence type="predicted"/>
<dbReference type="Proteomes" id="UP000242715">
    <property type="component" value="Unassembled WGS sequence"/>
</dbReference>